<keyword evidence="18" id="KW-0378">Hydrolase</keyword>
<dbReference type="InterPro" id="IPR041569">
    <property type="entry name" value="AAA_lid_3"/>
</dbReference>
<evidence type="ECO:0000256" key="7">
    <source>
        <dbReference type="ARBA" id="ARBA00022723"/>
    </source>
</evidence>
<evidence type="ECO:0000256" key="10">
    <source>
        <dbReference type="ARBA" id="ARBA00022840"/>
    </source>
</evidence>
<comment type="cofactor">
    <cofactor evidence="1">
        <name>Zn(2+)</name>
        <dbReference type="ChEBI" id="CHEBI:29105"/>
    </cofactor>
</comment>
<comment type="subcellular location">
    <subcellularLocation>
        <location evidence="3">Membrane</location>
    </subcellularLocation>
    <subcellularLocation>
        <location evidence="2">Mitochondrion</location>
    </subcellularLocation>
</comment>
<evidence type="ECO:0000256" key="15">
    <source>
        <dbReference type="SAM" id="MobiDB-lite"/>
    </source>
</evidence>
<keyword evidence="8" id="KW-0547">Nucleotide-binding</keyword>
<evidence type="ECO:0000259" key="17">
    <source>
        <dbReference type="Pfam" id="PF17862"/>
    </source>
</evidence>
<feature type="compositionally biased region" description="Basic residues" evidence="15">
    <location>
        <begin position="320"/>
        <end position="333"/>
    </location>
</feature>
<feature type="coiled-coil region" evidence="14">
    <location>
        <begin position="233"/>
        <end position="260"/>
    </location>
</feature>
<keyword evidence="18" id="KW-0645">Protease</keyword>
<organism evidence="18">
    <name type="scientific">termite gut metagenome</name>
    <dbReference type="NCBI Taxonomy" id="433724"/>
    <lineage>
        <taxon>unclassified sequences</taxon>
        <taxon>metagenomes</taxon>
        <taxon>organismal metagenomes</taxon>
    </lineage>
</organism>
<dbReference type="Gene3D" id="1.20.58.760">
    <property type="entry name" value="Peptidase M41"/>
    <property type="match status" value="1"/>
</dbReference>
<feature type="domain" description="Peptidase M41" evidence="16">
    <location>
        <begin position="95"/>
        <end position="275"/>
    </location>
</feature>
<keyword evidence="14" id="KW-0175">Coiled coil</keyword>
<accession>A0A5J4RDV1</accession>
<keyword evidence="13" id="KW-0472">Membrane</keyword>
<evidence type="ECO:0000313" key="18">
    <source>
        <dbReference type="EMBL" id="KAA6332227.1"/>
    </source>
</evidence>
<protein>
    <submittedName>
        <fullName evidence="18">ATP-dependent zinc metalloprotease FtsH</fullName>
        <ecNumber evidence="18">3.4.24.-</ecNumber>
    </submittedName>
</protein>
<keyword evidence="11" id="KW-1133">Transmembrane helix</keyword>
<feature type="region of interest" description="Disordered" evidence="15">
    <location>
        <begin position="301"/>
        <end position="333"/>
    </location>
</feature>
<dbReference type="SUPFAM" id="SSF52540">
    <property type="entry name" value="P-loop containing nucleoside triphosphate hydrolases"/>
    <property type="match status" value="1"/>
</dbReference>
<evidence type="ECO:0000256" key="6">
    <source>
        <dbReference type="ARBA" id="ARBA00022692"/>
    </source>
</evidence>
<dbReference type="PANTHER" id="PTHR43655:SF2">
    <property type="entry name" value="AFG3 LIKE MATRIX AAA PEPTIDASE SUBUNIT 2, ISOFORM A"/>
    <property type="match status" value="1"/>
</dbReference>
<proteinExistence type="inferred from homology"/>
<comment type="similarity">
    <text evidence="5">In the N-terminal section; belongs to the AAA ATPase family.</text>
</comment>
<keyword evidence="9" id="KW-0862">Zinc</keyword>
<dbReference type="GO" id="GO:0016020">
    <property type="term" value="C:membrane"/>
    <property type="evidence" value="ECO:0007669"/>
    <property type="project" value="UniProtKB-SubCell"/>
</dbReference>
<dbReference type="InterPro" id="IPR050928">
    <property type="entry name" value="ATP-dep_Zn_Metalloprotease"/>
</dbReference>
<dbReference type="InterPro" id="IPR000642">
    <property type="entry name" value="Peptidase_M41"/>
</dbReference>
<dbReference type="GO" id="GO:0004222">
    <property type="term" value="F:metalloendopeptidase activity"/>
    <property type="evidence" value="ECO:0007669"/>
    <property type="project" value="InterPro"/>
</dbReference>
<evidence type="ECO:0000256" key="12">
    <source>
        <dbReference type="ARBA" id="ARBA00023049"/>
    </source>
</evidence>
<dbReference type="EMBL" id="SNRY01001267">
    <property type="protein sequence ID" value="KAA6332227.1"/>
    <property type="molecule type" value="Genomic_DNA"/>
</dbReference>
<evidence type="ECO:0000256" key="13">
    <source>
        <dbReference type="ARBA" id="ARBA00023136"/>
    </source>
</evidence>
<name>A0A5J4RDV1_9ZZZZ</name>
<dbReference type="GO" id="GO:0046872">
    <property type="term" value="F:metal ion binding"/>
    <property type="evidence" value="ECO:0007669"/>
    <property type="project" value="UniProtKB-KW"/>
</dbReference>
<keyword evidence="12 18" id="KW-0482">Metalloprotease</keyword>
<keyword evidence="10" id="KW-0067">ATP-binding</keyword>
<dbReference type="FunFam" id="1.20.58.760:FF:000003">
    <property type="entry name" value="AFG3-like AAA ATPase 2"/>
    <property type="match status" value="1"/>
</dbReference>
<dbReference type="GO" id="GO:0006508">
    <property type="term" value="P:proteolysis"/>
    <property type="evidence" value="ECO:0007669"/>
    <property type="project" value="UniProtKB-KW"/>
</dbReference>
<dbReference type="Pfam" id="PF01434">
    <property type="entry name" value="Peptidase_M41"/>
    <property type="match status" value="1"/>
</dbReference>
<dbReference type="GO" id="GO:0005739">
    <property type="term" value="C:mitochondrion"/>
    <property type="evidence" value="ECO:0007669"/>
    <property type="project" value="UniProtKB-SubCell"/>
</dbReference>
<dbReference type="SUPFAM" id="SSF140990">
    <property type="entry name" value="FtsH protease domain-like"/>
    <property type="match status" value="1"/>
</dbReference>
<dbReference type="AlphaFoldDB" id="A0A5J4RDV1"/>
<dbReference type="InterPro" id="IPR037219">
    <property type="entry name" value="Peptidase_M41-like"/>
</dbReference>
<keyword evidence="6" id="KW-0812">Transmembrane</keyword>
<dbReference type="PANTHER" id="PTHR43655">
    <property type="entry name" value="ATP-DEPENDENT PROTEASE"/>
    <property type="match status" value="1"/>
</dbReference>
<evidence type="ECO:0000256" key="5">
    <source>
        <dbReference type="ARBA" id="ARBA00010550"/>
    </source>
</evidence>
<evidence type="ECO:0000256" key="1">
    <source>
        <dbReference type="ARBA" id="ARBA00001947"/>
    </source>
</evidence>
<dbReference type="EC" id="3.4.24.-" evidence="18"/>
<dbReference type="GO" id="GO:0004176">
    <property type="term" value="F:ATP-dependent peptidase activity"/>
    <property type="evidence" value="ECO:0007669"/>
    <property type="project" value="InterPro"/>
</dbReference>
<sequence length="333" mass="37983">LRAGRFDRQIHVDLPDLNERKEVFGVHLRPIKMDDSVDVELLARQTPGFSGADIANVCNEAALIAARHGKKSVDKQDFLDAVDRIIGGLEKKSKITTENERRTIALHEAGHASLSWLLEHANPLIKVTIVPRGRALGAAWYLPEERQITTKEQMLDEMCATLGGRAAEDLFIGKISTGAMNDLERVTKQSYGMIAYLGMSDKLPNVCYYNNDEYSFNKPYSERTAELIDEEVKRMINEQYDRAKKILSEHRDEHNQLAQLLIEKEVIFAEDVERIFGKRPWASRSEEIIAAKQKTIVLEKESETVKGESEVPQEEEPQQKRRKSPKKRSKIEE</sequence>
<evidence type="ECO:0000256" key="9">
    <source>
        <dbReference type="ARBA" id="ARBA00022833"/>
    </source>
</evidence>
<dbReference type="Gene3D" id="1.10.8.60">
    <property type="match status" value="1"/>
</dbReference>
<dbReference type="FunFam" id="1.10.8.60:FF:000001">
    <property type="entry name" value="ATP-dependent zinc metalloprotease FtsH"/>
    <property type="match status" value="1"/>
</dbReference>
<evidence type="ECO:0000259" key="16">
    <source>
        <dbReference type="Pfam" id="PF01434"/>
    </source>
</evidence>
<feature type="domain" description="AAA ATPase AAA+ lid" evidence="17">
    <location>
        <begin position="36"/>
        <end position="79"/>
    </location>
</feature>
<evidence type="ECO:0000256" key="4">
    <source>
        <dbReference type="ARBA" id="ARBA00010044"/>
    </source>
</evidence>
<evidence type="ECO:0000256" key="11">
    <source>
        <dbReference type="ARBA" id="ARBA00022989"/>
    </source>
</evidence>
<evidence type="ECO:0000256" key="3">
    <source>
        <dbReference type="ARBA" id="ARBA00004370"/>
    </source>
</evidence>
<comment type="caution">
    <text evidence="18">The sequence shown here is derived from an EMBL/GenBank/DDBJ whole genome shotgun (WGS) entry which is preliminary data.</text>
</comment>
<reference evidence="18" key="1">
    <citation type="submission" date="2019-03" db="EMBL/GenBank/DDBJ databases">
        <title>Single cell metagenomics reveals metabolic interactions within the superorganism composed of flagellate Streblomastix strix and complex community of Bacteroidetes bacteria on its surface.</title>
        <authorList>
            <person name="Treitli S.C."/>
            <person name="Kolisko M."/>
            <person name="Husnik F."/>
            <person name="Keeling P."/>
            <person name="Hampl V."/>
        </authorList>
    </citation>
    <scope>NUCLEOTIDE SEQUENCE</scope>
    <source>
        <strain evidence="18">STM</strain>
    </source>
</reference>
<dbReference type="Pfam" id="PF17862">
    <property type="entry name" value="AAA_lid_3"/>
    <property type="match status" value="1"/>
</dbReference>
<evidence type="ECO:0000256" key="14">
    <source>
        <dbReference type="SAM" id="Coils"/>
    </source>
</evidence>
<comment type="similarity">
    <text evidence="4">In the C-terminal section; belongs to the peptidase M41 family.</text>
</comment>
<gene>
    <name evidence="18" type="ORF">EZS27_019239</name>
</gene>
<evidence type="ECO:0000256" key="8">
    <source>
        <dbReference type="ARBA" id="ARBA00022741"/>
    </source>
</evidence>
<feature type="non-terminal residue" evidence="18">
    <location>
        <position position="1"/>
    </location>
</feature>
<keyword evidence="7" id="KW-0479">Metal-binding</keyword>
<evidence type="ECO:0000256" key="2">
    <source>
        <dbReference type="ARBA" id="ARBA00004173"/>
    </source>
</evidence>
<dbReference type="InterPro" id="IPR027417">
    <property type="entry name" value="P-loop_NTPase"/>
</dbReference>
<dbReference type="GO" id="GO:0005524">
    <property type="term" value="F:ATP binding"/>
    <property type="evidence" value="ECO:0007669"/>
    <property type="project" value="UniProtKB-KW"/>
</dbReference>